<name>A0A220MKM9_9BACL</name>
<dbReference type="Proteomes" id="UP000197781">
    <property type="component" value="Chromosome"/>
</dbReference>
<accession>A0A220MKM9</accession>
<gene>
    <name evidence="2" type="ORF">BP422_19415</name>
</gene>
<reference evidence="2 3" key="1">
    <citation type="submission" date="2016-11" db="EMBL/GenBank/DDBJ databases">
        <authorList>
            <person name="Jaros S."/>
            <person name="Januszkiewicz K."/>
            <person name="Wedrychowicz H."/>
        </authorList>
    </citation>
    <scope>NUCLEOTIDE SEQUENCE [LARGE SCALE GENOMIC DNA]</scope>
    <source>
        <strain evidence="2 3">NF2</strain>
    </source>
</reference>
<dbReference type="Pfam" id="PF13799">
    <property type="entry name" value="DUF4183"/>
    <property type="match status" value="1"/>
</dbReference>
<evidence type="ECO:0000259" key="1">
    <source>
        <dbReference type="Pfam" id="PF13799"/>
    </source>
</evidence>
<evidence type="ECO:0000313" key="3">
    <source>
        <dbReference type="Proteomes" id="UP000197781"/>
    </source>
</evidence>
<proteinExistence type="predicted"/>
<sequence length="94" mass="9536">MPITKPFMTSLRFTSTMGAGTGTGATFAIAATSFTNDAGAAATAFPGSFAFYNLYINGVLQSGNTSTVTTTAITIPDGDAENGGTPLIVEFVIN</sequence>
<organism evidence="2 3">
    <name type="scientific">Brevibacillus formosus</name>
    <dbReference type="NCBI Taxonomy" id="54913"/>
    <lineage>
        <taxon>Bacteria</taxon>
        <taxon>Bacillati</taxon>
        <taxon>Bacillota</taxon>
        <taxon>Bacilli</taxon>
        <taxon>Bacillales</taxon>
        <taxon>Paenibacillaceae</taxon>
        <taxon>Brevibacillus</taxon>
    </lineage>
</organism>
<dbReference type="AlphaFoldDB" id="A0A220MKM9"/>
<evidence type="ECO:0000313" key="2">
    <source>
        <dbReference type="EMBL" id="ASJ55523.1"/>
    </source>
</evidence>
<protein>
    <recommendedName>
        <fullName evidence="1">DUF4183 domain-containing protein</fullName>
    </recommendedName>
</protein>
<dbReference type="EMBL" id="CP018145">
    <property type="protein sequence ID" value="ASJ55523.1"/>
    <property type="molecule type" value="Genomic_DNA"/>
</dbReference>
<feature type="domain" description="DUF4183" evidence="1">
    <location>
        <begin position="22"/>
        <end position="91"/>
    </location>
</feature>
<dbReference type="KEGG" id="bfm:BP422_19415"/>
<dbReference type="InterPro" id="IPR025237">
    <property type="entry name" value="DUF4183"/>
</dbReference>
<dbReference type="RefSeq" id="WP_088909187.1">
    <property type="nucleotide sequence ID" value="NZ_CP018145.1"/>
</dbReference>